<dbReference type="Proteomes" id="UP000602087">
    <property type="component" value="Unassembled WGS sequence"/>
</dbReference>
<keyword evidence="4" id="KW-1185">Reference proteome</keyword>
<comment type="caution">
    <text evidence="3">The sequence shown here is derived from an EMBL/GenBank/DDBJ whole genome shotgun (WGS) entry which is preliminary data.</text>
</comment>
<protein>
    <submittedName>
        <fullName evidence="3">PIG-L family deacetylase</fullName>
    </submittedName>
</protein>
<evidence type="ECO:0000256" key="2">
    <source>
        <dbReference type="SAM" id="MobiDB-lite"/>
    </source>
</evidence>
<proteinExistence type="predicted"/>
<name>A0A934MA32_9MICO</name>
<dbReference type="Pfam" id="PF02585">
    <property type="entry name" value="PIG-L"/>
    <property type="match status" value="1"/>
</dbReference>
<dbReference type="GO" id="GO:0016811">
    <property type="term" value="F:hydrolase activity, acting on carbon-nitrogen (but not peptide) bonds, in linear amides"/>
    <property type="evidence" value="ECO:0007669"/>
    <property type="project" value="TreeGrafter"/>
</dbReference>
<dbReference type="AlphaFoldDB" id="A0A934MA32"/>
<gene>
    <name evidence="3" type="ORF">JAV76_09260</name>
</gene>
<evidence type="ECO:0000313" key="4">
    <source>
        <dbReference type="Proteomes" id="UP000602087"/>
    </source>
</evidence>
<dbReference type="InterPro" id="IPR024078">
    <property type="entry name" value="LmbE-like_dom_sf"/>
</dbReference>
<feature type="region of interest" description="Disordered" evidence="2">
    <location>
        <begin position="313"/>
        <end position="333"/>
    </location>
</feature>
<evidence type="ECO:0000256" key="1">
    <source>
        <dbReference type="ARBA" id="ARBA00022833"/>
    </source>
</evidence>
<dbReference type="PANTHER" id="PTHR12993:SF26">
    <property type="entry name" value="1D-MYO-INOSITOL 2-ACETAMIDO-2-DEOXY-ALPHA-D-GLUCOPYRANOSIDE DEACETYLASE"/>
    <property type="match status" value="1"/>
</dbReference>
<sequence>MTEHVRPAGGLLAVHAHPDDETLATGALLATWAAAGEPVTVVTCTRGERGEVIGEALAHLEGDGPALAAHREVEIADALRHLGVADHAFLDAIPGEDGLPPRVEDSGMAWLGSGPPGTSGHAGVAPDVPENALVAVDLDAAAARLARLLRDRRPSVVVTYEPGGGYGHPDHVRAHEITMRAVALARVGSADGPAVDPDVWWAVVPPQTMRDARTELSAHVALGALDSFDAAHDVLPVLPSPDGPLPAACVPERTVTHVVDVLPVADAVEAALRAHGTQVHRLTRVPSGGTTLVVGWYALSNDVLVPWLSTEHYTTANPSDGPDGPQETSSDAR</sequence>
<organism evidence="3 4">
    <name type="scientific">Sanguibacter suaedae</name>
    <dbReference type="NCBI Taxonomy" id="2795737"/>
    <lineage>
        <taxon>Bacteria</taxon>
        <taxon>Bacillati</taxon>
        <taxon>Actinomycetota</taxon>
        <taxon>Actinomycetes</taxon>
        <taxon>Micrococcales</taxon>
        <taxon>Sanguibacteraceae</taxon>
        <taxon>Sanguibacter</taxon>
    </lineage>
</organism>
<evidence type="ECO:0000313" key="3">
    <source>
        <dbReference type="EMBL" id="MBI9115195.1"/>
    </source>
</evidence>
<dbReference type="GO" id="GO:0016137">
    <property type="term" value="P:glycoside metabolic process"/>
    <property type="evidence" value="ECO:0007669"/>
    <property type="project" value="UniProtKB-ARBA"/>
</dbReference>
<dbReference type="PANTHER" id="PTHR12993">
    <property type="entry name" value="N-ACETYLGLUCOSAMINYL-PHOSPHATIDYLINOSITOL DE-N-ACETYLASE-RELATED"/>
    <property type="match status" value="1"/>
</dbReference>
<dbReference type="RefSeq" id="WP_198733746.1">
    <property type="nucleotide sequence ID" value="NZ_JAEINH010000006.1"/>
</dbReference>
<dbReference type="Gene3D" id="3.40.50.10320">
    <property type="entry name" value="LmbE-like"/>
    <property type="match status" value="1"/>
</dbReference>
<reference evidence="3" key="1">
    <citation type="submission" date="2020-12" db="EMBL/GenBank/DDBJ databases">
        <title>Sanguibacter suaedae sp. nov., isolated from Suaeda aralocaspica.</title>
        <authorList>
            <person name="Ma Q."/>
        </authorList>
    </citation>
    <scope>NUCLEOTIDE SEQUENCE</scope>
    <source>
        <strain evidence="3">YZGR15</strain>
    </source>
</reference>
<dbReference type="EMBL" id="JAEINH010000006">
    <property type="protein sequence ID" value="MBI9115195.1"/>
    <property type="molecule type" value="Genomic_DNA"/>
</dbReference>
<keyword evidence="1" id="KW-0862">Zinc</keyword>
<dbReference type="SUPFAM" id="SSF102588">
    <property type="entry name" value="LmbE-like"/>
    <property type="match status" value="1"/>
</dbReference>
<dbReference type="InterPro" id="IPR003737">
    <property type="entry name" value="GlcNAc_PI_deacetylase-related"/>
</dbReference>
<accession>A0A934MA32</accession>